<dbReference type="InterPro" id="IPR029047">
    <property type="entry name" value="HSP70_peptide-bd_sf"/>
</dbReference>
<dbReference type="Pfam" id="PF00012">
    <property type="entry name" value="HSP70"/>
    <property type="match status" value="1"/>
</dbReference>
<evidence type="ECO:0000256" key="2">
    <source>
        <dbReference type="ARBA" id="ARBA00022840"/>
    </source>
</evidence>
<evidence type="ECO:0000313" key="5">
    <source>
        <dbReference type="Proteomes" id="UP000053244"/>
    </source>
</evidence>
<keyword evidence="1" id="KW-0547">Nucleotide-binding</keyword>
<dbReference type="RefSeq" id="WP_067693874.1">
    <property type="nucleotide sequence ID" value="NZ_LLZH01000200.1"/>
</dbReference>
<dbReference type="OrthoDB" id="9766019at2"/>
<dbReference type="GO" id="GO:0005524">
    <property type="term" value="F:ATP binding"/>
    <property type="evidence" value="ECO:0007669"/>
    <property type="project" value="UniProtKB-KW"/>
</dbReference>
<gene>
    <name evidence="4" type="ORF">ADL15_21230</name>
</gene>
<dbReference type="PRINTS" id="PR00301">
    <property type="entry name" value="HEATSHOCK70"/>
</dbReference>
<dbReference type="InterPro" id="IPR043129">
    <property type="entry name" value="ATPase_NBD"/>
</dbReference>
<organism evidence="4 5">
    <name type="scientific">Actinoplanes awajinensis subsp. mycoplanecinus</name>
    <dbReference type="NCBI Taxonomy" id="135947"/>
    <lineage>
        <taxon>Bacteria</taxon>
        <taxon>Bacillati</taxon>
        <taxon>Actinomycetota</taxon>
        <taxon>Actinomycetes</taxon>
        <taxon>Micromonosporales</taxon>
        <taxon>Micromonosporaceae</taxon>
        <taxon>Actinoplanes</taxon>
    </lineage>
</organism>
<comment type="caution">
    <text evidence="4">The sequence shown here is derived from an EMBL/GenBank/DDBJ whole genome shotgun (WGS) entry which is preliminary data.</text>
</comment>
<evidence type="ECO:0000256" key="3">
    <source>
        <dbReference type="ARBA" id="ARBA00023186"/>
    </source>
</evidence>
<proteinExistence type="predicted"/>
<dbReference type="PANTHER" id="PTHR19375">
    <property type="entry name" value="HEAT SHOCK PROTEIN 70KDA"/>
    <property type="match status" value="1"/>
</dbReference>
<dbReference type="Proteomes" id="UP000053244">
    <property type="component" value="Unassembled WGS sequence"/>
</dbReference>
<dbReference type="EMBL" id="LLZH01000200">
    <property type="protein sequence ID" value="KUL31706.1"/>
    <property type="molecule type" value="Genomic_DNA"/>
</dbReference>
<keyword evidence="5" id="KW-1185">Reference proteome</keyword>
<accession>A0A124GAB5</accession>
<dbReference type="SUPFAM" id="SSF100920">
    <property type="entry name" value="Heat shock protein 70kD (HSP70), peptide-binding domain"/>
    <property type="match status" value="1"/>
</dbReference>
<dbReference type="GO" id="GO:0140662">
    <property type="term" value="F:ATP-dependent protein folding chaperone"/>
    <property type="evidence" value="ECO:0007669"/>
    <property type="project" value="InterPro"/>
</dbReference>
<dbReference type="Gene3D" id="2.60.34.10">
    <property type="entry name" value="Substrate Binding Domain Of DNAk, Chain A, domain 1"/>
    <property type="match status" value="1"/>
</dbReference>
<evidence type="ECO:0000313" key="4">
    <source>
        <dbReference type="EMBL" id="KUL31706.1"/>
    </source>
</evidence>
<protein>
    <submittedName>
        <fullName evidence="4">Uncharacterized protein</fullName>
    </submittedName>
</protein>
<keyword evidence="2" id="KW-0067">ATP-binding</keyword>
<dbReference type="InterPro" id="IPR013126">
    <property type="entry name" value="Hsp_70_fam"/>
</dbReference>
<dbReference type="Gene3D" id="3.90.640.10">
    <property type="entry name" value="Actin, Chain A, domain 4"/>
    <property type="match status" value="1"/>
</dbReference>
<evidence type="ECO:0000256" key="1">
    <source>
        <dbReference type="ARBA" id="ARBA00022741"/>
    </source>
</evidence>
<dbReference type="SUPFAM" id="SSF53067">
    <property type="entry name" value="Actin-like ATPase domain"/>
    <property type="match status" value="2"/>
</dbReference>
<reference evidence="4 5" key="1">
    <citation type="submission" date="2015-10" db="EMBL/GenBank/DDBJ databases">
        <authorList>
            <person name="Gilbert D.G."/>
        </authorList>
    </citation>
    <scope>NUCLEOTIDE SEQUENCE [LARGE SCALE GENOMIC DNA]</scope>
    <source>
        <strain evidence="4 5">NRRL B-16712</strain>
    </source>
</reference>
<sequence>MTRHDVDTRLRLTDRISRIGLQDWIFGGSGKRLARAVAAVEAGFANPLPARPVLRRYRRALRLALRANPREAVGLVRRYHARIPADRYHEAFRTGDAGWLAGHVVDGDQHAFAVVLELATTLCLPDLQHRARDRMSAVLGRSSDVNEVIGHLRRWSQLQLLDLDTATRVLRGWLDRATLERDDQVWQAFFGELPQSQVPDLFEVRCFVGRGVDAVRLADGSVPRLRAAVEVCARSSSVIDVDAGLGAARHQRWGVEVRNLLVRRGDLLAADRLFNEALLSYQEAGRTDRVSECHEMRGRHGSAFDTCPLHLTDRLIRLAALCQDDIHELADQGDFAAAMNRIRALLGRLEQAAHSADVLERDGATDVVARCQAAVASQRDDVLKAGRFHFGATTPIAHAAWSRFEEAAGDLLMAAQQAEAAQESHRAARLYRDCGQFGRAERIHQDDTSVEALRDRAETRKAAGDALGAAQILQQTADFDAAADLYLQAREYDAAMVCLHQLHTDRVVEDPRTVACLRGGGDYEQLVALCLRSLAGGSGSAREELRLLRADPMVPAALHQDIDTALHELEAGKREAFVRLAPGWVAQARDETDRRFAGIWGLDLGTSTCAVAVFDTVTDRAVLCPTEAGEHLFAATLSRDVHGDELVGLAGERLLAGRLVGHIAAAKRAMGTDRTFAITDREYRPEEVAARLISHGRSVVERFLAERVAERVAELARAELGPVPEELLAGAAQRHDLRLSRSRVLVTVPAYFTNNQTAATRAACSIAGVEPVLLLHEPTAACVAASLQHHLNGAVVVIDLGAGTLDASYVEVVDGVHNVRQVLGDTQFGSIDFDQAIVEELVARLGRQGIQAPASGPARQRLEVAAEHLKITLSSVSEAEYVLVGYAGDRDVTLTLSRTDLAGVLTAALGRLHRICTQLRDELPGTPQHLVLVGGPMQSPLVREVVEKVFGLGRTGIQDPRTVVACGAALQAAVMDGKLQQRLIHDVTPFSLGIQVATGTGTQEYSSIVERNARIPVTRSAMYTTHTDRATSVRIQIFNGAVDSSFLIGTFWLEGLPPAPRGVPKIEVAFTIDESCVLEVTAREIQTGIVAGIKITDSTLLAPAEIDALTRRHRELALQQDLRQAGERLRRELRALVATVAGRDVDAAWQRFCDRKAAHRPSAHADADTQRTLIEVFRDANQTSIDLDLVRVPLRDLLTNARQHLDRPPADPAGDLATGQHLLHAVQRHLPRLDPLLARIARWNATLSQLTMADPDPLWRFRAQHDTREYAPALDSLRAYGGRLSDPQDVTRHLRCLAETGHADTYRRVLAANATVLGLVLPDPDRPERFLDPLRDALVRVEVAGGPAAIRLKDPAGTDLIRLGHPKLLRVGDRVWAVQDRGPEPFTAVAGVVNRFGPAGGTGARTFAIEIQGPVTDGPLFNDLGELVGIRTGTSAVQMESLEPAP</sequence>
<name>A0A124GAB5_9ACTN</name>
<dbReference type="Gene3D" id="3.30.420.40">
    <property type="match status" value="2"/>
</dbReference>
<keyword evidence="3" id="KW-0143">Chaperone</keyword>